<dbReference type="EMBL" id="JAUEPT010000191">
    <property type="protein sequence ID" value="KAK0429906.1"/>
    <property type="molecule type" value="Genomic_DNA"/>
</dbReference>
<keyword evidence="2" id="KW-1185">Reference proteome</keyword>
<sequence>MKETIRVGYALHHTLLPCLKYLEIVLQNVEFDTVSYLDVDFVQMVVSRRAPLCSQMLESLRIAVKGRAFEVPFSNNDGLEELKRLEDSGLDLQLDLDDWDERVLLASALPHNPHDD</sequence>
<organism evidence="1 2">
    <name type="scientific">Armillaria borealis</name>
    <dbReference type="NCBI Taxonomy" id="47425"/>
    <lineage>
        <taxon>Eukaryota</taxon>
        <taxon>Fungi</taxon>
        <taxon>Dikarya</taxon>
        <taxon>Basidiomycota</taxon>
        <taxon>Agaricomycotina</taxon>
        <taxon>Agaricomycetes</taxon>
        <taxon>Agaricomycetidae</taxon>
        <taxon>Agaricales</taxon>
        <taxon>Marasmiineae</taxon>
        <taxon>Physalacriaceae</taxon>
        <taxon>Armillaria</taxon>
    </lineage>
</organism>
<dbReference type="Proteomes" id="UP001175226">
    <property type="component" value="Unassembled WGS sequence"/>
</dbReference>
<protein>
    <submittedName>
        <fullName evidence="1">Uncharacterized protein</fullName>
    </submittedName>
</protein>
<comment type="caution">
    <text evidence="1">The sequence shown here is derived from an EMBL/GenBank/DDBJ whole genome shotgun (WGS) entry which is preliminary data.</text>
</comment>
<reference evidence="1" key="1">
    <citation type="submission" date="2023-06" db="EMBL/GenBank/DDBJ databases">
        <authorList>
            <consortium name="Lawrence Berkeley National Laboratory"/>
            <person name="Ahrendt S."/>
            <person name="Sahu N."/>
            <person name="Indic B."/>
            <person name="Wong-Bajracharya J."/>
            <person name="Merenyi Z."/>
            <person name="Ke H.-M."/>
            <person name="Monk M."/>
            <person name="Kocsube S."/>
            <person name="Drula E."/>
            <person name="Lipzen A."/>
            <person name="Balint B."/>
            <person name="Henrissat B."/>
            <person name="Andreopoulos B."/>
            <person name="Martin F.M."/>
            <person name="Harder C.B."/>
            <person name="Rigling D."/>
            <person name="Ford K.L."/>
            <person name="Foster G.D."/>
            <person name="Pangilinan J."/>
            <person name="Papanicolaou A."/>
            <person name="Barry K."/>
            <person name="LaButti K."/>
            <person name="Viragh M."/>
            <person name="Koriabine M."/>
            <person name="Yan M."/>
            <person name="Riley R."/>
            <person name="Champramary S."/>
            <person name="Plett K.L."/>
            <person name="Tsai I.J."/>
            <person name="Slot J."/>
            <person name="Sipos G."/>
            <person name="Plett J."/>
            <person name="Nagy L.G."/>
            <person name="Grigoriev I.V."/>
        </authorList>
    </citation>
    <scope>NUCLEOTIDE SEQUENCE</scope>
    <source>
        <strain evidence="1">FPL87.14</strain>
    </source>
</reference>
<proteinExistence type="predicted"/>
<accession>A0AA39ISY4</accession>
<evidence type="ECO:0000313" key="2">
    <source>
        <dbReference type="Proteomes" id="UP001175226"/>
    </source>
</evidence>
<name>A0AA39ISY4_9AGAR</name>
<gene>
    <name evidence="1" type="ORF">EV421DRAFT_1913785</name>
</gene>
<evidence type="ECO:0000313" key="1">
    <source>
        <dbReference type="EMBL" id="KAK0429906.1"/>
    </source>
</evidence>
<dbReference type="AlphaFoldDB" id="A0AA39ISY4"/>